<keyword evidence="1" id="KW-0805">Transcription regulation</keyword>
<dbReference type="AlphaFoldDB" id="A0A1I6VIZ2"/>
<dbReference type="SMART" id="SM00347">
    <property type="entry name" value="HTH_MARR"/>
    <property type="match status" value="1"/>
</dbReference>
<reference evidence="6" key="1">
    <citation type="submission" date="2016-10" db="EMBL/GenBank/DDBJ databases">
        <authorList>
            <person name="Varghese N."/>
            <person name="Submissions S."/>
        </authorList>
    </citation>
    <scope>NUCLEOTIDE SEQUENCE [LARGE SCALE GENOMIC DNA]</scope>
    <source>
        <strain evidence="6">DSM 26894</strain>
    </source>
</reference>
<dbReference type="SUPFAM" id="SSF46785">
    <property type="entry name" value="Winged helix' DNA-binding domain"/>
    <property type="match status" value="1"/>
</dbReference>
<dbReference type="PROSITE" id="PS50995">
    <property type="entry name" value="HTH_MARR_2"/>
    <property type="match status" value="1"/>
</dbReference>
<evidence type="ECO:0000313" key="5">
    <source>
        <dbReference type="EMBL" id="SFT13685.1"/>
    </source>
</evidence>
<evidence type="ECO:0000313" key="6">
    <source>
        <dbReference type="Proteomes" id="UP000199392"/>
    </source>
</evidence>
<evidence type="ECO:0000259" key="4">
    <source>
        <dbReference type="PROSITE" id="PS50995"/>
    </source>
</evidence>
<dbReference type="GO" id="GO:0003677">
    <property type="term" value="F:DNA binding"/>
    <property type="evidence" value="ECO:0007669"/>
    <property type="project" value="UniProtKB-KW"/>
</dbReference>
<name>A0A1I6VIZ2_9RHOB</name>
<dbReference type="Gene3D" id="1.10.10.10">
    <property type="entry name" value="Winged helix-like DNA-binding domain superfamily/Winged helix DNA-binding domain"/>
    <property type="match status" value="1"/>
</dbReference>
<keyword evidence="3" id="KW-0804">Transcription</keyword>
<evidence type="ECO:0000256" key="1">
    <source>
        <dbReference type="ARBA" id="ARBA00023015"/>
    </source>
</evidence>
<evidence type="ECO:0000256" key="2">
    <source>
        <dbReference type="ARBA" id="ARBA00023125"/>
    </source>
</evidence>
<protein>
    <submittedName>
        <fullName evidence="5">DNA-binding transcriptional regulator, MarR family</fullName>
    </submittedName>
</protein>
<sequence length="155" mass="18195">MQTKKQELEGKLQKIRELEQRLTFRLHILSKQIDQQAAEMLRDTPINLSAYRFMTTLESLGESSIADMARFIAMDRALASRTAVELERKRYVEFRKDPSNRRKKLVALTKDGEEFLSHIMPRFEARRTKLRAHLGEDMFASLHDCLDRLEDAIKD</sequence>
<dbReference type="Pfam" id="PF01047">
    <property type="entry name" value="MarR"/>
    <property type="match status" value="1"/>
</dbReference>
<dbReference type="PANTHER" id="PTHR42756">
    <property type="entry name" value="TRANSCRIPTIONAL REGULATOR, MARR"/>
    <property type="match status" value="1"/>
</dbReference>
<evidence type="ECO:0000256" key="3">
    <source>
        <dbReference type="ARBA" id="ARBA00023163"/>
    </source>
</evidence>
<dbReference type="OrthoDB" id="7863366at2"/>
<dbReference type="EMBL" id="FOZW01000011">
    <property type="protein sequence ID" value="SFT13685.1"/>
    <property type="molecule type" value="Genomic_DNA"/>
</dbReference>
<dbReference type="InterPro" id="IPR036390">
    <property type="entry name" value="WH_DNA-bd_sf"/>
</dbReference>
<dbReference type="GO" id="GO:0003700">
    <property type="term" value="F:DNA-binding transcription factor activity"/>
    <property type="evidence" value="ECO:0007669"/>
    <property type="project" value="InterPro"/>
</dbReference>
<dbReference type="RefSeq" id="WP_092428303.1">
    <property type="nucleotide sequence ID" value="NZ_FNCL01000011.1"/>
</dbReference>
<dbReference type="InterPro" id="IPR000835">
    <property type="entry name" value="HTH_MarR-typ"/>
</dbReference>
<dbReference type="STRING" id="311180.SAMN04488050_111153"/>
<dbReference type="PANTHER" id="PTHR42756:SF1">
    <property type="entry name" value="TRANSCRIPTIONAL REPRESSOR OF EMRAB OPERON"/>
    <property type="match status" value="1"/>
</dbReference>
<dbReference type="InterPro" id="IPR036388">
    <property type="entry name" value="WH-like_DNA-bd_sf"/>
</dbReference>
<keyword evidence="6" id="KW-1185">Reference proteome</keyword>
<gene>
    <name evidence="5" type="ORF">SAMN04488050_111153</name>
</gene>
<keyword evidence="2 5" id="KW-0238">DNA-binding</keyword>
<proteinExistence type="predicted"/>
<feature type="domain" description="HTH marR-type" evidence="4">
    <location>
        <begin position="19"/>
        <end position="151"/>
    </location>
</feature>
<organism evidence="5 6">
    <name type="scientific">Alloyangia pacifica</name>
    <dbReference type="NCBI Taxonomy" id="311180"/>
    <lineage>
        <taxon>Bacteria</taxon>
        <taxon>Pseudomonadati</taxon>
        <taxon>Pseudomonadota</taxon>
        <taxon>Alphaproteobacteria</taxon>
        <taxon>Rhodobacterales</taxon>
        <taxon>Roseobacteraceae</taxon>
        <taxon>Alloyangia</taxon>
    </lineage>
</organism>
<accession>A0A1I6VIZ2</accession>
<dbReference type="Proteomes" id="UP000199392">
    <property type="component" value="Unassembled WGS sequence"/>
</dbReference>